<sequence length="37" mass="4332">MTNLWLDPVDEASFWPQGFWRVSDDRPIQQAIRSVGL</sequence>
<evidence type="ECO:0000313" key="2">
    <source>
        <dbReference type="Proteomes" id="UP000199062"/>
    </source>
</evidence>
<name>A0A1I6L2H8_9EURY</name>
<keyword evidence="2" id="KW-1185">Reference proteome</keyword>
<dbReference type="Proteomes" id="UP000199062">
    <property type="component" value="Unassembled WGS sequence"/>
</dbReference>
<gene>
    <name evidence="1" type="ORF">SAMN05216559_1892</name>
</gene>
<reference evidence="1 2" key="1">
    <citation type="submission" date="2016-10" db="EMBL/GenBank/DDBJ databases">
        <authorList>
            <person name="de Groot N.N."/>
        </authorList>
    </citation>
    <scope>NUCLEOTIDE SEQUENCE [LARGE SCALE GENOMIC DNA]</scope>
    <source>
        <strain evidence="1 2">CGMCC 1.10457</strain>
    </source>
</reference>
<organism evidence="1 2">
    <name type="scientific">Halomicrobium zhouii</name>
    <dbReference type="NCBI Taxonomy" id="767519"/>
    <lineage>
        <taxon>Archaea</taxon>
        <taxon>Methanobacteriati</taxon>
        <taxon>Methanobacteriota</taxon>
        <taxon>Stenosarchaea group</taxon>
        <taxon>Halobacteria</taxon>
        <taxon>Halobacteriales</taxon>
        <taxon>Haloarculaceae</taxon>
        <taxon>Halomicrobium</taxon>
    </lineage>
</organism>
<accession>A0A1I6L2H8</accession>
<dbReference type="EMBL" id="FOZK01000002">
    <property type="protein sequence ID" value="SFR97656.1"/>
    <property type="molecule type" value="Genomic_DNA"/>
</dbReference>
<evidence type="ECO:0000313" key="1">
    <source>
        <dbReference type="EMBL" id="SFR97656.1"/>
    </source>
</evidence>
<proteinExistence type="predicted"/>
<protein>
    <submittedName>
        <fullName evidence="1">Uncharacterized protein</fullName>
    </submittedName>
</protein>
<dbReference type="AlphaFoldDB" id="A0A1I6L2H8"/>